<evidence type="ECO:0000313" key="3">
    <source>
        <dbReference type="Proteomes" id="UP000324222"/>
    </source>
</evidence>
<comment type="caution">
    <text evidence="2">The sequence shown here is derived from an EMBL/GenBank/DDBJ whole genome shotgun (WGS) entry which is preliminary data.</text>
</comment>
<dbReference type="AlphaFoldDB" id="A0A5B7IR08"/>
<evidence type="ECO:0000256" key="1">
    <source>
        <dbReference type="SAM" id="MobiDB-lite"/>
    </source>
</evidence>
<name>A0A5B7IR08_PORTR</name>
<reference evidence="2 3" key="1">
    <citation type="submission" date="2019-05" db="EMBL/GenBank/DDBJ databases">
        <title>Another draft genome of Portunus trituberculatus and its Hox gene families provides insights of decapod evolution.</title>
        <authorList>
            <person name="Jeong J.-H."/>
            <person name="Song I."/>
            <person name="Kim S."/>
            <person name="Choi T."/>
            <person name="Kim D."/>
            <person name="Ryu S."/>
            <person name="Kim W."/>
        </authorList>
    </citation>
    <scope>NUCLEOTIDE SEQUENCE [LARGE SCALE GENOMIC DNA]</scope>
    <source>
        <tissue evidence="2">Muscle</tissue>
    </source>
</reference>
<keyword evidence="3" id="KW-1185">Reference proteome</keyword>
<feature type="region of interest" description="Disordered" evidence="1">
    <location>
        <begin position="34"/>
        <end position="56"/>
    </location>
</feature>
<gene>
    <name evidence="2" type="ORF">E2C01_082869</name>
</gene>
<organism evidence="2 3">
    <name type="scientific">Portunus trituberculatus</name>
    <name type="common">Swimming crab</name>
    <name type="synonym">Neptunus trituberculatus</name>
    <dbReference type="NCBI Taxonomy" id="210409"/>
    <lineage>
        <taxon>Eukaryota</taxon>
        <taxon>Metazoa</taxon>
        <taxon>Ecdysozoa</taxon>
        <taxon>Arthropoda</taxon>
        <taxon>Crustacea</taxon>
        <taxon>Multicrustacea</taxon>
        <taxon>Malacostraca</taxon>
        <taxon>Eumalacostraca</taxon>
        <taxon>Eucarida</taxon>
        <taxon>Decapoda</taxon>
        <taxon>Pleocyemata</taxon>
        <taxon>Brachyura</taxon>
        <taxon>Eubrachyura</taxon>
        <taxon>Portunoidea</taxon>
        <taxon>Portunidae</taxon>
        <taxon>Portuninae</taxon>
        <taxon>Portunus</taxon>
    </lineage>
</organism>
<sequence length="56" mass="6146">MLYTFHPGKTKHHSTVNTLLSLSFLALPLPRFSTPPSSPQAIHTDPTALPKHPVNC</sequence>
<protein>
    <submittedName>
        <fullName evidence="2">Uncharacterized protein</fullName>
    </submittedName>
</protein>
<proteinExistence type="predicted"/>
<dbReference type="EMBL" id="VSRR010076242">
    <property type="protein sequence ID" value="MPC87981.1"/>
    <property type="molecule type" value="Genomic_DNA"/>
</dbReference>
<dbReference type="Proteomes" id="UP000324222">
    <property type="component" value="Unassembled WGS sequence"/>
</dbReference>
<evidence type="ECO:0000313" key="2">
    <source>
        <dbReference type="EMBL" id="MPC87981.1"/>
    </source>
</evidence>
<accession>A0A5B7IR08</accession>